<proteinExistence type="predicted"/>
<dbReference type="EMBL" id="CM043806">
    <property type="protein sequence ID" value="KAI4813182.1"/>
    <property type="molecule type" value="Genomic_DNA"/>
</dbReference>
<accession>A0ACB9WJ26</accession>
<feature type="non-terminal residue" evidence="1">
    <location>
        <position position="162"/>
    </location>
</feature>
<evidence type="ECO:0000313" key="1">
    <source>
        <dbReference type="EMBL" id="KAI4813182.1"/>
    </source>
</evidence>
<dbReference type="Proteomes" id="UP001057452">
    <property type="component" value="Chromosome 22"/>
</dbReference>
<gene>
    <name evidence="1" type="ORF">KUCAC02_024528</name>
</gene>
<name>A0ACB9WJ26_CHAAC</name>
<protein>
    <submittedName>
        <fullName evidence="1">Uncharacterized protein</fullName>
    </submittedName>
</protein>
<organism evidence="1 2">
    <name type="scientific">Chaenocephalus aceratus</name>
    <name type="common">Blackfin icefish</name>
    <name type="synonym">Chaenichthys aceratus</name>
    <dbReference type="NCBI Taxonomy" id="36190"/>
    <lineage>
        <taxon>Eukaryota</taxon>
        <taxon>Metazoa</taxon>
        <taxon>Chordata</taxon>
        <taxon>Craniata</taxon>
        <taxon>Vertebrata</taxon>
        <taxon>Euteleostomi</taxon>
        <taxon>Actinopterygii</taxon>
        <taxon>Neopterygii</taxon>
        <taxon>Teleostei</taxon>
        <taxon>Neoteleostei</taxon>
        <taxon>Acanthomorphata</taxon>
        <taxon>Eupercaria</taxon>
        <taxon>Perciformes</taxon>
        <taxon>Notothenioidei</taxon>
        <taxon>Channichthyidae</taxon>
        <taxon>Chaenocephalus</taxon>
    </lineage>
</organism>
<evidence type="ECO:0000313" key="2">
    <source>
        <dbReference type="Proteomes" id="UP001057452"/>
    </source>
</evidence>
<comment type="caution">
    <text evidence="1">The sequence shown here is derived from an EMBL/GenBank/DDBJ whole genome shotgun (WGS) entry which is preliminary data.</text>
</comment>
<keyword evidence="2" id="KW-1185">Reference proteome</keyword>
<reference evidence="1" key="1">
    <citation type="submission" date="2022-05" db="EMBL/GenBank/DDBJ databases">
        <title>Chromosome-level genome of Chaenocephalus aceratus.</title>
        <authorList>
            <person name="Park H."/>
        </authorList>
    </citation>
    <scope>NUCLEOTIDE SEQUENCE</scope>
    <source>
        <strain evidence="1">KU_202001</strain>
    </source>
</reference>
<sequence>MILQSFHELKGRGKPRRRRKPRSMWVRKWLSEKRRERYGHYSTLLNELKTEDEKAFFNYTRLPRGLYDEVLRRVEGRIEKKDTWYRKSLPPGLKLSITLRHLACGDNYPSLSYNFRVSPNTISLINNEVCDAIKAEFAAEVIQQEADWQLLFAPLGGHMGGE</sequence>